<name>A0AA39ZFY7_9PEZI</name>
<dbReference type="Proteomes" id="UP001174997">
    <property type="component" value="Unassembled WGS sequence"/>
</dbReference>
<organism evidence="2 3">
    <name type="scientific">Cercophora samala</name>
    <dbReference type="NCBI Taxonomy" id="330535"/>
    <lineage>
        <taxon>Eukaryota</taxon>
        <taxon>Fungi</taxon>
        <taxon>Dikarya</taxon>
        <taxon>Ascomycota</taxon>
        <taxon>Pezizomycotina</taxon>
        <taxon>Sordariomycetes</taxon>
        <taxon>Sordariomycetidae</taxon>
        <taxon>Sordariales</taxon>
        <taxon>Lasiosphaeriaceae</taxon>
        <taxon>Cercophora</taxon>
    </lineage>
</organism>
<evidence type="ECO:0000256" key="1">
    <source>
        <dbReference type="SAM" id="Phobius"/>
    </source>
</evidence>
<accession>A0AA39ZFY7</accession>
<dbReference type="AlphaFoldDB" id="A0AA39ZFY7"/>
<sequence length="77" mass="8257">MTVIIFIQDSSLSHLSSSCLSILAIMISMASAFVPTSPTTAWKYSITFASLSSIGPIMSLSISSWQAKRSTLTALRL</sequence>
<proteinExistence type="predicted"/>
<keyword evidence="1" id="KW-0812">Transmembrane</keyword>
<keyword evidence="3" id="KW-1185">Reference proteome</keyword>
<evidence type="ECO:0000313" key="2">
    <source>
        <dbReference type="EMBL" id="KAK0670333.1"/>
    </source>
</evidence>
<reference evidence="2" key="1">
    <citation type="submission" date="2023-06" db="EMBL/GenBank/DDBJ databases">
        <title>Genome-scale phylogeny and comparative genomics of the fungal order Sordariales.</title>
        <authorList>
            <consortium name="Lawrence Berkeley National Laboratory"/>
            <person name="Hensen N."/>
            <person name="Bonometti L."/>
            <person name="Westerberg I."/>
            <person name="Brannstrom I.O."/>
            <person name="Guillou S."/>
            <person name="Cros-Aarteil S."/>
            <person name="Calhoun S."/>
            <person name="Haridas S."/>
            <person name="Kuo A."/>
            <person name="Mondo S."/>
            <person name="Pangilinan J."/>
            <person name="Riley R."/>
            <person name="Labutti K."/>
            <person name="Andreopoulos B."/>
            <person name="Lipzen A."/>
            <person name="Chen C."/>
            <person name="Yanf M."/>
            <person name="Daum C."/>
            <person name="Ng V."/>
            <person name="Clum A."/>
            <person name="Steindorff A."/>
            <person name="Ohm R."/>
            <person name="Martin F."/>
            <person name="Silar P."/>
            <person name="Natvig D."/>
            <person name="Lalanne C."/>
            <person name="Gautier V."/>
            <person name="Ament-Velasquez S.L."/>
            <person name="Kruys A."/>
            <person name="Hutchinson M.I."/>
            <person name="Powell A.J."/>
            <person name="Barry K."/>
            <person name="Miller A.N."/>
            <person name="Grigoriev I.V."/>
            <person name="Debuchy R."/>
            <person name="Gladieux P."/>
            <person name="Thoren M.H."/>
            <person name="Johannesson H."/>
        </authorList>
    </citation>
    <scope>NUCLEOTIDE SEQUENCE</scope>
    <source>
        <strain evidence="2">CBS 307.81</strain>
    </source>
</reference>
<dbReference type="EMBL" id="JAULSY010000033">
    <property type="protein sequence ID" value="KAK0670333.1"/>
    <property type="molecule type" value="Genomic_DNA"/>
</dbReference>
<keyword evidence="1" id="KW-0472">Membrane</keyword>
<gene>
    <name evidence="2" type="ORF">QBC41DRAFT_318269</name>
</gene>
<keyword evidence="1" id="KW-1133">Transmembrane helix</keyword>
<feature type="transmembrane region" description="Helical" evidence="1">
    <location>
        <begin position="46"/>
        <end position="67"/>
    </location>
</feature>
<evidence type="ECO:0000313" key="3">
    <source>
        <dbReference type="Proteomes" id="UP001174997"/>
    </source>
</evidence>
<comment type="caution">
    <text evidence="2">The sequence shown here is derived from an EMBL/GenBank/DDBJ whole genome shotgun (WGS) entry which is preliminary data.</text>
</comment>
<feature type="transmembrane region" description="Helical" evidence="1">
    <location>
        <begin position="12"/>
        <end position="34"/>
    </location>
</feature>
<protein>
    <submittedName>
        <fullName evidence="2">Uncharacterized protein</fullName>
    </submittedName>
</protein>